<proteinExistence type="predicted"/>
<name>A0ABC9Q0L8_STAA5</name>
<evidence type="ECO:0000313" key="2">
    <source>
        <dbReference type="Proteomes" id="UP000003093"/>
    </source>
</evidence>
<organism evidence="1 2">
    <name type="scientific">Staphylococcus aureus subsp. aureus DR10</name>
    <dbReference type="NCBI Taxonomy" id="1155079"/>
    <lineage>
        <taxon>Bacteria</taxon>
        <taxon>Bacillati</taxon>
        <taxon>Bacillota</taxon>
        <taxon>Bacilli</taxon>
        <taxon>Bacillales</taxon>
        <taxon>Staphylococcaceae</taxon>
        <taxon>Staphylococcus</taxon>
    </lineage>
</organism>
<accession>A0ABC9Q0L8</accession>
<protein>
    <submittedName>
        <fullName evidence="1">Uncharacterized protein</fullName>
    </submittedName>
</protein>
<gene>
    <name evidence="1" type="ORF">ST398NM02_2204</name>
</gene>
<dbReference type="Proteomes" id="UP000003093">
    <property type="component" value="Unassembled WGS sequence"/>
</dbReference>
<reference evidence="1 2" key="1">
    <citation type="journal article" date="2012" name="MBio">
        <title>Identification of a highly transmissible animal-independent Staphylococcus aureus ST398 clone with distinct genomic and cell adhesion properties.</title>
        <authorList>
            <person name="Uhlemann A.C."/>
            <person name="Porcella S.F."/>
            <person name="Trivedi S."/>
            <person name="Sullivan S.B."/>
            <person name="Hafer C."/>
            <person name="Kennedy A.D."/>
            <person name="Barbian K.D."/>
            <person name="McCarthy A.J."/>
            <person name="Street C."/>
            <person name="Hirschberg D.L."/>
            <person name="Lipkin W.I."/>
            <person name="Lindsay J.A."/>
            <person name="DeLeo F.R."/>
            <person name="Lowy F.D."/>
        </authorList>
    </citation>
    <scope>NUCLEOTIDE SEQUENCE [LARGE SCALE GENOMIC DNA]</scope>
    <source>
        <strain evidence="1 2">DR10</strain>
    </source>
</reference>
<sequence>MMEFKKQFPDYLNYKNEEYLMNVVTEELLREIAQRLPRVYIQQKQQNRYLNLDETIKNACDVVSIYTNNKKSGI</sequence>
<evidence type="ECO:0000313" key="1">
    <source>
        <dbReference type="EMBL" id="EIA14324.1"/>
    </source>
</evidence>
<dbReference type="EMBL" id="AIDT01000006">
    <property type="protein sequence ID" value="EIA14324.1"/>
    <property type="molecule type" value="Genomic_DNA"/>
</dbReference>
<dbReference type="AlphaFoldDB" id="A0ABC9Q0L8"/>
<comment type="caution">
    <text evidence="1">The sequence shown here is derived from an EMBL/GenBank/DDBJ whole genome shotgun (WGS) entry which is preliminary data.</text>
</comment>